<sequence length="59" mass="7185">MKLFLRYLIYSIIIWVIGFIMLIMIPKFLWIPLLIILVIISNINWVLYSARKNKVNKKY</sequence>
<protein>
    <submittedName>
        <fullName evidence="2">Uncharacterized protein</fullName>
    </submittedName>
</protein>
<keyword evidence="1" id="KW-0812">Transmembrane</keyword>
<feature type="transmembrane region" description="Helical" evidence="1">
    <location>
        <begin position="7"/>
        <end position="25"/>
    </location>
</feature>
<dbReference type="EMBL" id="AFES01000050">
    <property type="protein sequence ID" value="EIA15658.1"/>
    <property type="molecule type" value="Genomic_DNA"/>
</dbReference>
<proteinExistence type="predicted"/>
<dbReference type="Proteomes" id="UP000005358">
    <property type="component" value="Plasmid pF262A"/>
</dbReference>
<dbReference type="AlphaFoldDB" id="A0AAV3F8Q0"/>
<comment type="caution">
    <text evidence="2">The sequence shown here is derived from an EMBL/GenBank/DDBJ whole genome shotgun (WGS) entry which is preliminary data.</text>
</comment>
<keyword evidence="1" id="KW-1133">Transmembrane helix</keyword>
<evidence type="ECO:0000313" key="3">
    <source>
        <dbReference type="Proteomes" id="UP000005358"/>
    </source>
</evidence>
<keyword evidence="2" id="KW-0614">Plasmid</keyword>
<name>A0AAV3F8Q0_CLOPF</name>
<organism evidence="2 3">
    <name type="scientific">Clostridium perfringens F262</name>
    <dbReference type="NCBI Taxonomy" id="883064"/>
    <lineage>
        <taxon>Bacteria</taxon>
        <taxon>Bacillati</taxon>
        <taxon>Bacillota</taxon>
        <taxon>Clostridia</taxon>
        <taxon>Eubacteriales</taxon>
        <taxon>Clostridiaceae</taxon>
        <taxon>Clostridium</taxon>
    </lineage>
</organism>
<reference evidence="2 3" key="1">
    <citation type="journal article" date="2012" name="PLoS ONE">
        <title>Genome Sequencing and Analysis of a Type A Clostridium perfringens Isolate from a Case of Bovine Clostridial Abomasitis.</title>
        <authorList>
            <person name="Nowell V.J."/>
            <person name="Kropinski A.M."/>
            <person name="Songer J.G."/>
            <person name="Macinnes J.I."/>
            <person name="Parreira V.R."/>
            <person name="Prescott J.F."/>
        </authorList>
    </citation>
    <scope>NUCLEOTIDE SEQUENCE [LARGE SCALE GENOMIC DNA]</scope>
    <source>
        <strain evidence="2 3">F262</strain>
    </source>
</reference>
<gene>
    <name evidence="2" type="ORF">HA1_15425</name>
</gene>
<geneLocation type="plasmid" evidence="2 3">
    <name>pF262A</name>
</geneLocation>
<evidence type="ECO:0000313" key="2">
    <source>
        <dbReference type="EMBL" id="EIA15658.1"/>
    </source>
</evidence>
<feature type="transmembrane region" description="Helical" evidence="1">
    <location>
        <begin position="31"/>
        <end position="50"/>
    </location>
</feature>
<keyword evidence="1" id="KW-0472">Membrane</keyword>
<accession>A0AAV3F8Q0</accession>
<evidence type="ECO:0000256" key="1">
    <source>
        <dbReference type="SAM" id="Phobius"/>
    </source>
</evidence>